<keyword evidence="1" id="KW-0472">Membrane</keyword>
<protein>
    <submittedName>
        <fullName evidence="2">Uncharacterized protein</fullName>
    </submittedName>
</protein>
<keyword evidence="1" id="KW-1133">Transmembrane helix</keyword>
<dbReference type="EMBL" id="LR797470">
    <property type="protein sequence ID" value="CAB4218136.1"/>
    <property type="molecule type" value="Genomic_DNA"/>
</dbReference>
<accession>A0A6J5SSR6</accession>
<organism evidence="2">
    <name type="scientific">uncultured Caudovirales phage</name>
    <dbReference type="NCBI Taxonomy" id="2100421"/>
    <lineage>
        <taxon>Viruses</taxon>
        <taxon>Duplodnaviria</taxon>
        <taxon>Heunggongvirae</taxon>
        <taxon>Uroviricota</taxon>
        <taxon>Caudoviricetes</taxon>
        <taxon>Peduoviridae</taxon>
        <taxon>Maltschvirus</taxon>
        <taxon>Maltschvirus maltsch</taxon>
    </lineage>
</organism>
<feature type="transmembrane region" description="Helical" evidence="1">
    <location>
        <begin position="57"/>
        <end position="77"/>
    </location>
</feature>
<evidence type="ECO:0000313" key="2">
    <source>
        <dbReference type="EMBL" id="CAB4218136.1"/>
    </source>
</evidence>
<keyword evidence="1" id="KW-0812">Transmembrane</keyword>
<evidence type="ECO:0000256" key="1">
    <source>
        <dbReference type="SAM" id="Phobius"/>
    </source>
</evidence>
<sequence>MEEPSLGEVVRLLTDLKKQVEELPAKIDQTFVRKDVFSTIVDGMIERLTKLESRQEWLVRTVGAIVILAVVGGALALSK</sequence>
<name>A0A6J5SSR6_9CAUD</name>
<proteinExistence type="predicted"/>
<reference evidence="2" key="1">
    <citation type="submission" date="2020-05" db="EMBL/GenBank/DDBJ databases">
        <authorList>
            <person name="Chiriac C."/>
            <person name="Salcher M."/>
            <person name="Ghai R."/>
            <person name="Kavagutti S V."/>
        </authorList>
    </citation>
    <scope>NUCLEOTIDE SEQUENCE</scope>
</reference>
<gene>
    <name evidence="2" type="ORF">UFOVP1608_10</name>
</gene>